<dbReference type="Pfam" id="PF12697">
    <property type="entry name" value="Abhydrolase_6"/>
    <property type="match status" value="1"/>
</dbReference>
<protein>
    <submittedName>
        <fullName evidence="4">Alpha/beta hydrolase</fullName>
    </submittedName>
</protein>
<dbReference type="RefSeq" id="WP_114246294.1">
    <property type="nucleotide sequence ID" value="NZ_CP027306.1"/>
</dbReference>
<dbReference type="KEGG" id="sata:C5746_26025"/>
<keyword evidence="1 4" id="KW-0378">Hydrolase</keyword>
<evidence type="ECO:0000313" key="4">
    <source>
        <dbReference type="EMBL" id="AXE79813.1"/>
    </source>
</evidence>
<feature type="region of interest" description="Disordered" evidence="2">
    <location>
        <begin position="264"/>
        <end position="283"/>
    </location>
</feature>
<name>A0A2Z5JHT2_STRAR</name>
<accession>A0A2Z5JHT2</accession>
<dbReference type="GeneID" id="95521863"/>
<gene>
    <name evidence="4" type="ORF">C5746_26025</name>
</gene>
<dbReference type="InterPro" id="IPR000073">
    <property type="entry name" value="AB_hydrolase_1"/>
</dbReference>
<dbReference type="GO" id="GO:0016787">
    <property type="term" value="F:hydrolase activity"/>
    <property type="evidence" value="ECO:0007669"/>
    <property type="project" value="UniProtKB-KW"/>
</dbReference>
<dbReference type="Gene3D" id="3.40.50.1820">
    <property type="entry name" value="alpha/beta hydrolase"/>
    <property type="match status" value="1"/>
</dbReference>
<dbReference type="InterPro" id="IPR050266">
    <property type="entry name" value="AB_hydrolase_sf"/>
</dbReference>
<evidence type="ECO:0000256" key="2">
    <source>
        <dbReference type="SAM" id="MobiDB-lite"/>
    </source>
</evidence>
<organism evidence="4 5">
    <name type="scientific">Streptomyces atratus</name>
    <dbReference type="NCBI Taxonomy" id="1893"/>
    <lineage>
        <taxon>Bacteria</taxon>
        <taxon>Bacillati</taxon>
        <taxon>Actinomycetota</taxon>
        <taxon>Actinomycetes</taxon>
        <taxon>Kitasatosporales</taxon>
        <taxon>Streptomycetaceae</taxon>
        <taxon>Streptomyces</taxon>
    </lineage>
</organism>
<dbReference type="Proteomes" id="UP000252698">
    <property type="component" value="Chromosome"/>
</dbReference>
<feature type="domain" description="AB hydrolase-1" evidence="3">
    <location>
        <begin position="24"/>
        <end position="255"/>
    </location>
</feature>
<dbReference type="AlphaFoldDB" id="A0A2Z5JHT2"/>
<dbReference type="SUPFAM" id="SSF53474">
    <property type="entry name" value="alpha/beta-Hydrolases"/>
    <property type="match status" value="1"/>
</dbReference>
<dbReference type="PANTHER" id="PTHR43798:SF31">
    <property type="entry name" value="AB HYDROLASE SUPERFAMILY PROTEIN YCLE"/>
    <property type="match status" value="1"/>
</dbReference>
<sequence length="283" mass="30947">MEAPDSVGPSTVRRRTAGLGGPRLLLIHGLAENDSVWDRSAELLPPEYEVWSARLPWSAEGVPDWGTDSDLVGPLAQVLAAVPGGPEIVVAHSMSADVLLDLVDRESRRGGDALTRFGIRGLVLVSPFYRRTAEEFDWDTISYYLNDFHLIMEEGLRVHSGDRLPASLRAAMGERVRDRVGPYGWLRFFELYLRTPQLQTGRVTVPCLVLGGEKDFAAPPGESVALAAALPDARALVLPGCGHFPMIEEAERFASETVTFVNSLGTGAPQREPVPDTALEHRR</sequence>
<evidence type="ECO:0000313" key="5">
    <source>
        <dbReference type="Proteomes" id="UP000252698"/>
    </source>
</evidence>
<evidence type="ECO:0000256" key="1">
    <source>
        <dbReference type="ARBA" id="ARBA00022801"/>
    </source>
</evidence>
<reference evidence="4 5" key="1">
    <citation type="journal article" date="2018" name="Front. Microbiol.">
        <title>Genome Sequencing of Streptomyces atratus SCSIOZH16 and Activation Production of Nocardamine via Metabolic Engineering.</title>
        <authorList>
            <person name="Li Y."/>
            <person name="Zhang C."/>
            <person name="Liu C."/>
            <person name="Ju J."/>
            <person name="Ma J."/>
        </authorList>
    </citation>
    <scope>NUCLEOTIDE SEQUENCE [LARGE SCALE GENOMIC DNA]</scope>
    <source>
        <strain evidence="4 5">SCSIO_ZH16</strain>
    </source>
</reference>
<dbReference type="GO" id="GO:0016020">
    <property type="term" value="C:membrane"/>
    <property type="evidence" value="ECO:0007669"/>
    <property type="project" value="TreeGrafter"/>
</dbReference>
<dbReference type="EMBL" id="CP027306">
    <property type="protein sequence ID" value="AXE79813.1"/>
    <property type="molecule type" value="Genomic_DNA"/>
</dbReference>
<dbReference type="PANTHER" id="PTHR43798">
    <property type="entry name" value="MONOACYLGLYCEROL LIPASE"/>
    <property type="match status" value="1"/>
</dbReference>
<proteinExistence type="predicted"/>
<dbReference type="InterPro" id="IPR029058">
    <property type="entry name" value="AB_hydrolase_fold"/>
</dbReference>
<evidence type="ECO:0000259" key="3">
    <source>
        <dbReference type="Pfam" id="PF12697"/>
    </source>
</evidence>